<keyword evidence="2" id="KW-1185">Reference proteome</keyword>
<organism evidence="1 2">
    <name type="scientific">Neophaeococcomyces mojaviensis</name>
    <dbReference type="NCBI Taxonomy" id="3383035"/>
    <lineage>
        <taxon>Eukaryota</taxon>
        <taxon>Fungi</taxon>
        <taxon>Dikarya</taxon>
        <taxon>Ascomycota</taxon>
        <taxon>Pezizomycotina</taxon>
        <taxon>Eurotiomycetes</taxon>
        <taxon>Chaetothyriomycetidae</taxon>
        <taxon>Chaetothyriales</taxon>
        <taxon>Chaetothyriales incertae sedis</taxon>
        <taxon>Neophaeococcomyces</taxon>
    </lineage>
</organism>
<evidence type="ECO:0000313" key="2">
    <source>
        <dbReference type="Proteomes" id="UP001172386"/>
    </source>
</evidence>
<accession>A0ACC3A543</accession>
<dbReference type="Proteomes" id="UP001172386">
    <property type="component" value="Unassembled WGS sequence"/>
</dbReference>
<evidence type="ECO:0000313" key="1">
    <source>
        <dbReference type="EMBL" id="KAJ9655476.1"/>
    </source>
</evidence>
<gene>
    <name evidence="1" type="primary">DEF1</name>
    <name evidence="1" type="ORF">H2198_005662</name>
</gene>
<sequence>MSEVQTRGSTRGRGGFRGGRGGYRGSRGGKSHTTKSDEQENVPSLEEQGEVGELKAKYADKLPLMREVCEGWSDEDLVFALQETNGDEVTAMDRITSGTISQWGEVKKKQPKAKDAIAAADSSSRGRGRGGFEARGRGRGADRGDRGDRGGRVARGARTVSQANGTKPVEKAAKAADDGLADSTAATNGDAAAAAAGEWANEPGKDKLESLETDKPQPAAAAAPTSKAGGWASLFAKPVSAPAPVSKAEPTPPQLPAVEEPAAPAPPATDLEEALPTTAPEEPADEPHPAPPPIEEIAVDEGPSELPSAPHSDIAPNDLAPAADELTKENVNKLPDTSNHMASLTVASTTASTHDPLNPALPQVQAIRPGMSGHAASALRATVGAGRSSSYSRKVMEQQEAVVMPGNHAVDRAAVQFGKMGLDSDDMDADEDREEPETRTQLPDDSPAAPRASLPPAAAEPQKAPEPTPAEPPTEPQAQRPPSGLPSAPQQISEISPQQPSTYPDQYRYPQGQKPYDPFSQQPQQSQAPSEAFTGQLPSQSQGLPSTSQQEAYQHYYGREYGQYYGGYGQGQENQRSGSAFGTSAQDAQAQYATAGGPRGYGSQDMAASGNNTPNPHVAGHQNQHSGHMQQGPNAHTAYPYGQYGGNYGSAYPQYGSYGSMNHNNHRYGANRPMFDDARRQQDDYYNSQYGYAHNQGYSSSYGKSGMYGGPQHQYSHDYSSSPGNAAFAGREAYGRAGSTQPNDASQSNSTGSNAFAGGMPDPFGRTPSGFGQSQHGTHGAGEDPAKPTGPSPSLQGNRPGSAANTMGGQQQSGLPHPQSGQQAFGAGYSQYGGFGNQNNQHSSYGGYGSNNAFAGYGAAYGRGWAGQYGSGQH</sequence>
<dbReference type="EMBL" id="JAPDRQ010000095">
    <property type="protein sequence ID" value="KAJ9655476.1"/>
    <property type="molecule type" value="Genomic_DNA"/>
</dbReference>
<protein>
    <submittedName>
        <fullName evidence="1">RNAPII degradation factor</fullName>
    </submittedName>
</protein>
<comment type="caution">
    <text evidence="1">The sequence shown here is derived from an EMBL/GenBank/DDBJ whole genome shotgun (WGS) entry which is preliminary data.</text>
</comment>
<name>A0ACC3A543_9EURO</name>
<proteinExistence type="predicted"/>
<reference evidence="1" key="1">
    <citation type="submission" date="2022-10" db="EMBL/GenBank/DDBJ databases">
        <title>Culturing micro-colonial fungi from biological soil crusts in the Mojave desert and describing Neophaeococcomyces mojavensis, and introducing the new genera and species Taxawa tesnikishii.</title>
        <authorList>
            <person name="Kurbessoian T."/>
            <person name="Stajich J.E."/>
        </authorList>
    </citation>
    <scope>NUCLEOTIDE SEQUENCE</scope>
    <source>
        <strain evidence="1">JES_112</strain>
    </source>
</reference>